<gene>
    <name evidence="3" type="ORF">KP509_12G033600</name>
</gene>
<dbReference type="GO" id="GO:0009507">
    <property type="term" value="C:chloroplast"/>
    <property type="evidence" value="ECO:0007669"/>
    <property type="project" value="TreeGrafter"/>
</dbReference>
<feature type="transmembrane region" description="Helical" evidence="2">
    <location>
        <begin position="214"/>
        <end position="234"/>
    </location>
</feature>
<evidence type="ECO:0000256" key="2">
    <source>
        <dbReference type="SAM" id="Phobius"/>
    </source>
</evidence>
<feature type="transmembrane region" description="Helical" evidence="2">
    <location>
        <begin position="286"/>
        <end position="304"/>
    </location>
</feature>
<feature type="transmembrane region" description="Helical" evidence="2">
    <location>
        <begin position="255"/>
        <end position="280"/>
    </location>
</feature>
<name>A0A8T2TQZ6_CERRI</name>
<dbReference type="PANTHER" id="PTHR33918:SF2">
    <property type="entry name" value="OS01G0704200 PROTEIN"/>
    <property type="match status" value="1"/>
</dbReference>
<proteinExistence type="predicted"/>
<dbReference type="OMA" id="QLMRNTE"/>
<accession>A0A8T2TQZ6</accession>
<feature type="transmembrane region" description="Helical" evidence="2">
    <location>
        <begin position="174"/>
        <end position="194"/>
    </location>
</feature>
<keyword evidence="2" id="KW-0812">Transmembrane</keyword>
<evidence type="ECO:0000313" key="3">
    <source>
        <dbReference type="EMBL" id="KAH7422969.1"/>
    </source>
</evidence>
<dbReference type="AlphaFoldDB" id="A0A8T2TQZ6"/>
<dbReference type="PANTHER" id="PTHR33918">
    <property type="entry name" value="OS01G0704200 PROTEIN"/>
    <property type="match status" value="1"/>
</dbReference>
<organism evidence="3 4">
    <name type="scientific">Ceratopteris richardii</name>
    <name type="common">Triangle waterfern</name>
    <dbReference type="NCBI Taxonomy" id="49495"/>
    <lineage>
        <taxon>Eukaryota</taxon>
        <taxon>Viridiplantae</taxon>
        <taxon>Streptophyta</taxon>
        <taxon>Embryophyta</taxon>
        <taxon>Tracheophyta</taxon>
        <taxon>Polypodiopsida</taxon>
        <taxon>Polypodiidae</taxon>
        <taxon>Polypodiales</taxon>
        <taxon>Pteridineae</taxon>
        <taxon>Pteridaceae</taxon>
        <taxon>Parkerioideae</taxon>
        <taxon>Ceratopteris</taxon>
    </lineage>
</organism>
<feature type="transmembrane region" description="Helical" evidence="2">
    <location>
        <begin position="364"/>
        <end position="383"/>
    </location>
</feature>
<keyword evidence="4" id="KW-1185">Reference proteome</keyword>
<feature type="region of interest" description="Disordered" evidence="1">
    <location>
        <begin position="96"/>
        <end position="117"/>
    </location>
</feature>
<dbReference type="EMBL" id="CM035417">
    <property type="protein sequence ID" value="KAH7422969.1"/>
    <property type="molecule type" value="Genomic_DNA"/>
</dbReference>
<comment type="caution">
    <text evidence="3">The sequence shown here is derived from an EMBL/GenBank/DDBJ whole genome shotgun (WGS) entry which is preliminary data.</text>
</comment>
<evidence type="ECO:0000313" key="4">
    <source>
        <dbReference type="Proteomes" id="UP000825935"/>
    </source>
</evidence>
<sequence>MVLAGAAPSMNTLRAYSPAFTSWKLNFPPQKFQLGMMMPTPMKHGPKGVHLWSCLAADSCRAKNSLPVASQKLHSGWAIELLCKCSRKGRFSCHAAPEGVNDDKDDVDKEGALPDRQGSAVTPVTLRKNGDSVIEYNTENRGRSGFVSFFSPVKNIEELTSEEVEQQGGTRNEAWISVLWVLGPAVLVSSVVLPPFFLRKAFELLLEDSLVTDFLILFFTETLFYAGVFVFLLVAHKVQQATGVFTWNSGSRSSWGYKISTYITMTLAVLLPLTAFAFVWPWTGPAAAAALLPYVAGLAVQYGFEQLVQEKKWSVWPLIPIVFQVYRLHQLNRATQLVAGLLYSLRGAEATAETLAVNTSLQTLVTVLQLLGMLCLWALSAYLTHVFSSESLDWQPKVFS</sequence>
<keyword evidence="2" id="KW-1133">Transmembrane helix</keyword>
<reference evidence="3" key="1">
    <citation type="submission" date="2021-08" db="EMBL/GenBank/DDBJ databases">
        <title>WGS assembly of Ceratopteris richardii.</title>
        <authorList>
            <person name="Marchant D.B."/>
            <person name="Chen G."/>
            <person name="Jenkins J."/>
            <person name="Shu S."/>
            <person name="Leebens-Mack J."/>
            <person name="Grimwood J."/>
            <person name="Schmutz J."/>
            <person name="Soltis P."/>
            <person name="Soltis D."/>
            <person name="Chen Z.-H."/>
        </authorList>
    </citation>
    <scope>NUCLEOTIDE SEQUENCE</scope>
    <source>
        <strain evidence="3">Whitten #5841</strain>
        <tissue evidence="3">Leaf</tissue>
    </source>
</reference>
<evidence type="ECO:0000256" key="1">
    <source>
        <dbReference type="SAM" id="MobiDB-lite"/>
    </source>
</evidence>
<dbReference type="OrthoDB" id="1927955at2759"/>
<dbReference type="Proteomes" id="UP000825935">
    <property type="component" value="Chromosome 12"/>
</dbReference>
<keyword evidence="2" id="KW-0472">Membrane</keyword>
<protein>
    <submittedName>
        <fullName evidence="3">Uncharacterized protein</fullName>
    </submittedName>
</protein>